<keyword evidence="2" id="KW-1185">Reference proteome</keyword>
<dbReference type="OrthoDB" id="270855at2759"/>
<dbReference type="Gene3D" id="3.40.470.10">
    <property type="entry name" value="Uracil-DNA glycosylase-like domain"/>
    <property type="match status" value="1"/>
</dbReference>
<comment type="caution">
    <text evidence="1">The sequence shown here is derived from an EMBL/GenBank/DDBJ whole genome shotgun (WGS) entry which is preliminary data.</text>
</comment>
<dbReference type="InterPro" id="IPR036895">
    <property type="entry name" value="Uracil-DNA_glycosylase-like_sf"/>
</dbReference>
<gene>
    <name evidence="1" type="ORF">STCU_02581</name>
</gene>
<dbReference type="SUPFAM" id="SSF52141">
    <property type="entry name" value="Uracil-DNA glycosylase-like"/>
    <property type="match status" value="1"/>
</dbReference>
<evidence type="ECO:0000313" key="2">
    <source>
        <dbReference type="Proteomes" id="UP000015354"/>
    </source>
</evidence>
<reference evidence="1 2" key="1">
    <citation type="journal article" date="2013" name="PLoS ONE">
        <title>Predicting the Proteins of Angomonas deanei, Strigomonas culicis and Their Respective Endosymbionts Reveals New Aspects of the Trypanosomatidae Family.</title>
        <authorList>
            <person name="Motta M.C."/>
            <person name="Martins A.C."/>
            <person name="de Souza S.S."/>
            <person name="Catta-Preta C.M."/>
            <person name="Silva R."/>
            <person name="Klein C.C."/>
            <person name="de Almeida L.G."/>
            <person name="de Lima Cunha O."/>
            <person name="Ciapina L.P."/>
            <person name="Brocchi M."/>
            <person name="Colabardini A.C."/>
            <person name="de Araujo Lima B."/>
            <person name="Machado C.R."/>
            <person name="de Almeida Soares C.M."/>
            <person name="Probst C.M."/>
            <person name="de Menezes C.B."/>
            <person name="Thompson C.E."/>
            <person name="Bartholomeu D.C."/>
            <person name="Gradia D.F."/>
            <person name="Pavoni D.P."/>
            <person name="Grisard E.C."/>
            <person name="Fantinatti-Garboggini F."/>
            <person name="Marchini F.K."/>
            <person name="Rodrigues-Luiz G.F."/>
            <person name="Wagner G."/>
            <person name="Goldman G.H."/>
            <person name="Fietto J.L."/>
            <person name="Elias M.C."/>
            <person name="Goldman M.H."/>
            <person name="Sagot M.F."/>
            <person name="Pereira M."/>
            <person name="Stoco P.H."/>
            <person name="de Mendonca-Neto R.P."/>
            <person name="Teixeira S.M."/>
            <person name="Maciel T.E."/>
            <person name="de Oliveira Mendes T.A."/>
            <person name="Urmenyi T.P."/>
            <person name="de Souza W."/>
            <person name="Schenkman S."/>
            <person name="de Vasconcelos A.T."/>
        </authorList>
    </citation>
    <scope>NUCLEOTIDE SEQUENCE [LARGE SCALE GENOMIC DNA]</scope>
</reference>
<dbReference type="EMBL" id="ATMH01002581">
    <property type="protein sequence ID" value="EPY32910.1"/>
    <property type="molecule type" value="Genomic_DNA"/>
</dbReference>
<proteinExistence type="predicted"/>
<organism evidence="1 2">
    <name type="scientific">Strigomonas culicis</name>
    <dbReference type="NCBI Taxonomy" id="28005"/>
    <lineage>
        <taxon>Eukaryota</taxon>
        <taxon>Discoba</taxon>
        <taxon>Euglenozoa</taxon>
        <taxon>Kinetoplastea</taxon>
        <taxon>Metakinetoplastina</taxon>
        <taxon>Trypanosomatida</taxon>
        <taxon>Trypanosomatidae</taxon>
        <taxon>Strigomonadinae</taxon>
        <taxon>Strigomonas</taxon>
    </lineage>
</organism>
<evidence type="ECO:0000313" key="1">
    <source>
        <dbReference type="EMBL" id="EPY32910.1"/>
    </source>
</evidence>
<name>S9WAB2_9TRYP</name>
<protein>
    <submittedName>
        <fullName evidence="1">G:T/U mismatch-specific DNA glycosylase</fullName>
    </submittedName>
</protein>
<accession>S9WAB2</accession>
<dbReference type="Proteomes" id="UP000015354">
    <property type="component" value="Unassembled WGS sequence"/>
</dbReference>
<dbReference type="AlphaFoldDB" id="S9WAB2"/>
<sequence length="266" mass="29375">MSLLDTRKIRSHVAERAKKATRVVSAATADAATKKKTKKEEKTIVEEEHPIGPAVHAGTRVVLFGTFPPVRKQIRFYYPNPQNDMWNMLGHLFYHDREHFYVAGASKRTLNEAAILHFASTSPVGFADHAQRVRRVAGNSSDENIDVLQRVDVQRDILAAAPACEAFIATGTAALEGLLEMLSALGHFEDPAGHIVEVCRVGRGGRVRTVVPPLGEGYVWRPGAQSGMTHSLRIYRAPSTSRALPMPLEAKEGFYRTFFASHLHLA</sequence>